<dbReference type="EMBL" id="CP014339">
    <property type="protein sequence ID" value="AQX50890.1"/>
    <property type="molecule type" value="Genomic_DNA"/>
</dbReference>
<gene>
    <name evidence="1" type="ORF">AYC66_09435</name>
    <name evidence="2" type="ORF">BAY09_01570</name>
</gene>
<proteinExistence type="predicted"/>
<accession>A0A494J619</accession>
<sequence length="563" mass="61891">MQLNNYTKTYAITAFLLLASCRTNDSDITLKTSDNAVAVQVNLLSTDYADPTIPQTQASLKKEVTVLPAAEKNFTILSPSIFAETTLSYESRKLGTQASLEGTVAAVNGGNMNTNNRFRVIAYRADNGAYAAHKDYIITPTGITPDGTALMLDSGTTYNMIVYSYNQPTNLPAISQEELAGIGTAKIRYGITTEWRDDLLYQRIDGFTPNGNLLNNPLNITLRHKTALLKDVTVSLGSVDLEFITLPLGKISFTDYKNGELYFSGTNAGKITSRTNAFSGWQQNGMTYRGDTRKIYLGNGTVILNADTATDPTSKASFLSDITLKDNSTGNIKIQSITASFTIKPEYIHNFNIDIKKCGAYIAPGVWKEFACHNLGANKTLDPFTPAAGLHGDKYQWGALKGENLRYVSMTDDQSIYNNNAIIFNWHSFNDSKPNDSWDGIKDPCTTELGVGWRVPTRAEWDSVLNPALNPQENKGTFSTTGNDYTNYTAGKMFGKGLFLPAAGIRDIHGALSDRNNYLYYWSRTVLEGDINGSYAALSSESQTISTSSRWRACGMPIRCIRD</sequence>
<protein>
    <submittedName>
        <fullName evidence="2">Uncharacterized protein</fullName>
    </submittedName>
</protein>
<evidence type="ECO:0000313" key="3">
    <source>
        <dbReference type="Proteomes" id="UP000189738"/>
    </source>
</evidence>
<dbReference type="RefSeq" id="WP_078690678.1">
    <property type="nucleotide sequence ID" value="NZ_CP014339.1"/>
</dbReference>
<dbReference type="EMBL" id="MAHS01000009">
    <property type="protein sequence ID" value="OPB49453.1"/>
    <property type="molecule type" value="Genomic_DNA"/>
</dbReference>
<reference evidence="1 3" key="1">
    <citation type="submission" date="2016-02" db="EMBL/GenBank/DDBJ databases">
        <authorList>
            <person name="Nicholson A.C."/>
            <person name="Humrighouse B.W."/>
            <person name="Loparev V."/>
            <person name="Emery B."/>
            <person name="Graziano J."/>
            <person name="McQuiston J.R."/>
        </authorList>
    </citation>
    <scope>NUCLEOTIDE SEQUENCE [LARGE SCALE GENOMIC DNA]</scope>
    <source>
        <strain evidence="1 3">E6809</strain>
    </source>
</reference>
<dbReference type="Proteomes" id="UP000189738">
    <property type="component" value="Chromosome"/>
</dbReference>
<evidence type="ECO:0000313" key="2">
    <source>
        <dbReference type="EMBL" id="OPB49453.1"/>
    </source>
</evidence>
<name>A0A494J619_9FLAO</name>
<organism evidence="2">
    <name type="scientific">Elizabethkingia anophelis</name>
    <dbReference type="NCBI Taxonomy" id="1117645"/>
    <lineage>
        <taxon>Bacteria</taxon>
        <taxon>Pseudomonadati</taxon>
        <taxon>Bacteroidota</taxon>
        <taxon>Flavobacteriia</taxon>
        <taxon>Flavobacteriales</taxon>
        <taxon>Weeksellaceae</taxon>
        <taxon>Elizabethkingia</taxon>
    </lineage>
</organism>
<reference evidence="2" key="2">
    <citation type="submission" date="2016-06" db="EMBL/GenBank/DDBJ databases">
        <authorList>
            <person name="Nicholson A.C."/>
        </authorList>
    </citation>
    <scope>NUCLEOTIDE SEQUENCE [LARGE SCALE GENOMIC DNA]</scope>
    <source>
        <strain evidence="2">E6809</strain>
    </source>
</reference>
<evidence type="ECO:0000313" key="1">
    <source>
        <dbReference type="EMBL" id="AQX50890.1"/>
    </source>
</evidence>
<dbReference type="AlphaFoldDB" id="A0A494J619"/>